<sequence>MNWIDYLTIFIIIINIIRSTNIGLVRSIFSFIRFLASIYLAKLYYPVISEYIMNTPVLYNIFKKLFEGISKLLFYGKIKENQNLLYDMVSDSLIKMGITIFSIIIIYTIIRWLLGYLERAISFLFKAPILKQLNIFGGFLFGLIRGMVIVYLIFAIFIFIQSIYPGGTISKALEGSLFSGYFKNNNLIIDFFNIKQSQVNSIFPMKLFR</sequence>
<keyword evidence="4 5" id="KW-0472">Membrane</keyword>
<feature type="transmembrane region" description="Helical" evidence="5">
    <location>
        <begin position="93"/>
        <end position="114"/>
    </location>
</feature>
<evidence type="ECO:0000256" key="2">
    <source>
        <dbReference type="ARBA" id="ARBA00022692"/>
    </source>
</evidence>
<feature type="transmembrane region" description="Helical" evidence="5">
    <location>
        <begin position="135"/>
        <end position="160"/>
    </location>
</feature>
<evidence type="ECO:0000256" key="3">
    <source>
        <dbReference type="ARBA" id="ARBA00022989"/>
    </source>
</evidence>
<evidence type="ECO:0000313" key="7">
    <source>
        <dbReference type="Proteomes" id="UP000462760"/>
    </source>
</evidence>
<evidence type="ECO:0000256" key="4">
    <source>
        <dbReference type="ARBA" id="ARBA00023136"/>
    </source>
</evidence>
<dbReference type="EMBL" id="VULR01000008">
    <property type="protein sequence ID" value="MSS43415.1"/>
    <property type="molecule type" value="Genomic_DNA"/>
</dbReference>
<keyword evidence="2 5" id="KW-0812">Transmembrane</keyword>
<dbReference type="Proteomes" id="UP000462760">
    <property type="component" value="Unassembled WGS sequence"/>
</dbReference>
<dbReference type="OrthoDB" id="1707939at2"/>
<comment type="subcellular location">
    <subcellularLocation>
        <location evidence="1">Membrane</location>
        <topology evidence="1">Multi-pass membrane protein</topology>
    </subcellularLocation>
</comment>
<evidence type="ECO:0000256" key="1">
    <source>
        <dbReference type="ARBA" id="ARBA00004141"/>
    </source>
</evidence>
<organism evidence="6 7">
    <name type="scientific">Anaerosalibacter bizertensis</name>
    <dbReference type="NCBI Taxonomy" id="932217"/>
    <lineage>
        <taxon>Bacteria</taxon>
        <taxon>Bacillati</taxon>
        <taxon>Bacillota</taxon>
        <taxon>Tissierellia</taxon>
        <taxon>Tissierellales</taxon>
        <taxon>Sporanaerobacteraceae</taxon>
        <taxon>Anaerosalibacter</taxon>
    </lineage>
</organism>
<dbReference type="AlphaFoldDB" id="A0A844FHM4"/>
<dbReference type="InterPro" id="IPR003825">
    <property type="entry name" value="Colicin-V_CvpA"/>
</dbReference>
<dbReference type="GO" id="GO:0016020">
    <property type="term" value="C:membrane"/>
    <property type="evidence" value="ECO:0007669"/>
    <property type="project" value="UniProtKB-SubCell"/>
</dbReference>
<proteinExistence type="predicted"/>
<comment type="caution">
    <text evidence="6">The sequence shown here is derived from an EMBL/GenBank/DDBJ whole genome shotgun (WGS) entry which is preliminary data.</text>
</comment>
<reference evidence="6 7" key="1">
    <citation type="submission" date="2019-08" db="EMBL/GenBank/DDBJ databases">
        <title>In-depth cultivation of the pig gut microbiome towards novel bacterial diversity and tailored functional studies.</title>
        <authorList>
            <person name="Wylensek D."/>
            <person name="Hitch T.C.A."/>
            <person name="Clavel T."/>
        </authorList>
    </citation>
    <scope>NUCLEOTIDE SEQUENCE [LARGE SCALE GENOMIC DNA]</scope>
    <source>
        <strain evidence="6 7">Med78-601-WT-4W-RMD-3</strain>
    </source>
</reference>
<name>A0A844FHM4_9FIRM</name>
<gene>
    <name evidence="6" type="ORF">FYJ27_06670</name>
</gene>
<feature type="transmembrane region" description="Helical" evidence="5">
    <location>
        <begin position="6"/>
        <end position="24"/>
    </location>
</feature>
<dbReference type="RefSeq" id="WP_154484101.1">
    <property type="nucleotide sequence ID" value="NZ_JAJBNW010000066.1"/>
</dbReference>
<evidence type="ECO:0000313" key="6">
    <source>
        <dbReference type="EMBL" id="MSS43415.1"/>
    </source>
</evidence>
<dbReference type="GO" id="GO:0009403">
    <property type="term" value="P:toxin biosynthetic process"/>
    <property type="evidence" value="ECO:0007669"/>
    <property type="project" value="InterPro"/>
</dbReference>
<keyword evidence="3 5" id="KW-1133">Transmembrane helix</keyword>
<accession>A0A844FHM4</accession>
<protein>
    <submittedName>
        <fullName evidence="6">CvpA family protein</fullName>
    </submittedName>
</protein>
<dbReference type="Pfam" id="PF02674">
    <property type="entry name" value="Colicin_V"/>
    <property type="match status" value="1"/>
</dbReference>
<evidence type="ECO:0000256" key="5">
    <source>
        <dbReference type="SAM" id="Phobius"/>
    </source>
</evidence>